<sequence length="262" mass="30493">MDYFVKQDSVVRQIWGKGDTILFIFAGAAAEFALNKAVDWLYFTGRLPADPLGRLFTTVDYARQIIFSEEQAAHRAIDQITAIHTGVESARGARIPAWAYRDVLFLLIDYSIRSFELVERPLTIVEKEEVYAVFYRLGRRMAIPDLTLSYTDWLPLRQAHLQQHLEFSPFSQDLYRQYRLHLGAFRYRILLEAQRLVIPLTVGQMLGFRRRSLLGPVLLLYKGFRRLGLEWLLKGIFLPPAYRQQIRALDQVPPDRGRPRGH</sequence>
<dbReference type="InterPro" id="IPR018713">
    <property type="entry name" value="MPAB/Lcp_cat_dom"/>
</dbReference>
<dbReference type="RefSeq" id="WP_009197448.1">
    <property type="nucleotide sequence ID" value="NZ_AODQ01000185.1"/>
</dbReference>
<reference evidence="2 3" key="1">
    <citation type="journal article" date="2013" name="Genome Announc.">
        <title>Draft Genome Sequence of Cesiribacter andamanensis Strain AMV16T, Isolated from a Soil Sample from a Mud Volcano in the Andaman Islands, India.</title>
        <authorList>
            <person name="Shivaji S."/>
            <person name="Ara S."/>
            <person name="Begum Z."/>
            <person name="Srinivas T.N."/>
            <person name="Singh A."/>
            <person name="Kumar Pinnaka A."/>
        </authorList>
    </citation>
    <scope>NUCLEOTIDE SEQUENCE [LARGE SCALE GENOMIC DNA]</scope>
    <source>
        <strain evidence="2 3">AMV16</strain>
    </source>
</reference>
<name>M7NG69_9BACT</name>
<dbReference type="EMBL" id="AODQ01000185">
    <property type="protein sequence ID" value="EMR00800.1"/>
    <property type="molecule type" value="Genomic_DNA"/>
</dbReference>
<protein>
    <recommendedName>
        <fullName evidence="1">ER-bound oxygenase mpaB/mpaB'/Rubber oxygenase catalytic domain-containing protein</fullName>
    </recommendedName>
</protein>
<dbReference type="eggNOG" id="COG3662">
    <property type="taxonomic scope" value="Bacteria"/>
</dbReference>
<comment type="caution">
    <text evidence="2">The sequence shown here is derived from an EMBL/GenBank/DDBJ whole genome shotgun (WGS) entry which is preliminary data.</text>
</comment>
<dbReference type="OrthoDB" id="5498485at2"/>
<accession>M7NG69</accession>
<evidence type="ECO:0000259" key="1">
    <source>
        <dbReference type="Pfam" id="PF09995"/>
    </source>
</evidence>
<dbReference type="GO" id="GO:0016491">
    <property type="term" value="F:oxidoreductase activity"/>
    <property type="evidence" value="ECO:0007669"/>
    <property type="project" value="InterPro"/>
</dbReference>
<dbReference type="Proteomes" id="UP000011910">
    <property type="component" value="Unassembled WGS sequence"/>
</dbReference>
<dbReference type="Pfam" id="PF09995">
    <property type="entry name" value="MPAB_Lcp_cat"/>
    <property type="match status" value="1"/>
</dbReference>
<dbReference type="STRING" id="1279009.ADICEAN_04073"/>
<proteinExistence type="predicted"/>
<feature type="domain" description="ER-bound oxygenase mpaB/mpaB'/Rubber oxygenase catalytic" evidence="1">
    <location>
        <begin position="43"/>
        <end position="209"/>
    </location>
</feature>
<organism evidence="2 3">
    <name type="scientific">Cesiribacter andamanensis AMV16</name>
    <dbReference type="NCBI Taxonomy" id="1279009"/>
    <lineage>
        <taxon>Bacteria</taxon>
        <taxon>Pseudomonadati</taxon>
        <taxon>Bacteroidota</taxon>
        <taxon>Cytophagia</taxon>
        <taxon>Cytophagales</taxon>
        <taxon>Cesiribacteraceae</taxon>
        <taxon>Cesiribacter</taxon>
    </lineage>
</organism>
<evidence type="ECO:0000313" key="2">
    <source>
        <dbReference type="EMBL" id="EMR00800.1"/>
    </source>
</evidence>
<dbReference type="PATRIC" id="fig|1279009.4.peg.4106"/>
<evidence type="ECO:0000313" key="3">
    <source>
        <dbReference type="Proteomes" id="UP000011910"/>
    </source>
</evidence>
<dbReference type="AlphaFoldDB" id="M7NG69"/>
<gene>
    <name evidence="2" type="ORF">ADICEAN_04073</name>
</gene>
<keyword evidence="3" id="KW-1185">Reference proteome</keyword>